<evidence type="ECO:0000256" key="2">
    <source>
        <dbReference type="SAM" id="MobiDB-lite"/>
    </source>
</evidence>
<feature type="compositionally biased region" description="Polar residues" evidence="2">
    <location>
        <begin position="362"/>
        <end position="381"/>
    </location>
</feature>
<evidence type="ECO:0000313" key="4">
    <source>
        <dbReference type="Proteomes" id="UP001161017"/>
    </source>
</evidence>
<feature type="coiled-coil region" evidence="1">
    <location>
        <begin position="7"/>
        <end position="167"/>
    </location>
</feature>
<keyword evidence="1" id="KW-0175">Coiled coil</keyword>
<dbReference type="AlphaFoldDB" id="A0AA43QPH7"/>
<feature type="compositionally biased region" description="Polar residues" evidence="2">
    <location>
        <begin position="393"/>
        <end position="407"/>
    </location>
</feature>
<feature type="region of interest" description="Disordered" evidence="2">
    <location>
        <begin position="279"/>
        <end position="407"/>
    </location>
</feature>
<organism evidence="3 4">
    <name type="scientific">Ramalina farinacea</name>
    <dbReference type="NCBI Taxonomy" id="258253"/>
    <lineage>
        <taxon>Eukaryota</taxon>
        <taxon>Fungi</taxon>
        <taxon>Dikarya</taxon>
        <taxon>Ascomycota</taxon>
        <taxon>Pezizomycotina</taxon>
        <taxon>Lecanoromycetes</taxon>
        <taxon>OSLEUM clade</taxon>
        <taxon>Lecanoromycetidae</taxon>
        <taxon>Lecanorales</taxon>
        <taxon>Lecanorineae</taxon>
        <taxon>Ramalinaceae</taxon>
        <taxon>Ramalina</taxon>
    </lineage>
</organism>
<accession>A0AA43QPH7</accession>
<feature type="region of interest" description="Disordered" evidence="2">
    <location>
        <begin position="540"/>
        <end position="562"/>
    </location>
</feature>
<feature type="compositionally biased region" description="Polar residues" evidence="2">
    <location>
        <begin position="320"/>
        <end position="347"/>
    </location>
</feature>
<feature type="region of interest" description="Disordered" evidence="2">
    <location>
        <begin position="472"/>
        <end position="507"/>
    </location>
</feature>
<feature type="compositionally biased region" description="Polar residues" evidence="2">
    <location>
        <begin position="545"/>
        <end position="554"/>
    </location>
</feature>
<name>A0AA43QPH7_9LECA</name>
<evidence type="ECO:0000313" key="3">
    <source>
        <dbReference type="EMBL" id="MDI1490212.1"/>
    </source>
</evidence>
<reference evidence="3" key="1">
    <citation type="journal article" date="2023" name="Genome Biol. Evol.">
        <title>First Whole Genome Sequence and Flow Cytometry Genome Size Data for the Lichen-Forming Fungus Ramalina farinacea (Ascomycota).</title>
        <authorList>
            <person name="Llewellyn T."/>
            <person name="Mian S."/>
            <person name="Hill R."/>
            <person name="Leitch I.J."/>
            <person name="Gaya E."/>
        </authorList>
    </citation>
    <scope>NUCLEOTIDE SEQUENCE</scope>
    <source>
        <strain evidence="3">LIQ254RAFAR</strain>
    </source>
</reference>
<feature type="region of interest" description="Disordered" evidence="2">
    <location>
        <begin position="426"/>
        <end position="458"/>
    </location>
</feature>
<evidence type="ECO:0000256" key="1">
    <source>
        <dbReference type="SAM" id="Coils"/>
    </source>
</evidence>
<feature type="region of interest" description="Disordered" evidence="2">
    <location>
        <begin position="605"/>
        <end position="639"/>
    </location>
</feature>
<sequence length="655" mass="71365">MSLTFALQALLVRHENYVAEAEEERRKTEHIVDKLERDKRALEAANARTIEENRYLLDQLEELNNNASNSDAQIVSLNATLQSTQRELDKFASLAEQTAQLEAQISAMETEQAELHGELLSKTEESQTAAQRWKSAERKVAALLEQLDRIEKELAEERQRHAEITTRLDRRRMIEKELKTTVSAAGTPSATGKDSSGSTVVSSFVKDILQDNANLQMGILELREMLMGSNQEVENLRERMMSHRPVEPDSATTSEEPLSAELLKTPTAEAPDFHVHHHYHAAPEPAPRKVKNQVQRRVSRKRLVSSPGFRTPSKHELSTVPPSYNANGRPTTPDSSAAILSQTSVTIPPSRGYFAQRRDSTESSNAPFSAAQSSVPDSPASTYRDPSVFDTDGLSSSRPTSAASTDLDTLDFRPRHFQRLSDVSVRSLDPPWTPAAPSTSRPHGVKPSETSSTVADRPALDHSTIFEEPDEAGAQQHHTLDQHNVTVGRNDKPSMTPGGRLHRASSAESMLSLRGVDIPQLRTRQSQLLQSTRGSLAASVASVGPVTSSTSAVGRSSKGAKHYDSSNYNRLLLANASNAHSATKPQTAKTGGSIGKKLGGWMSGKWGVAPTTAGSDVSSVKSNGGKESKRASRPLSTHVEAEEINNALLQEALEG</sequence>
<dbReference type="EMBL" id="JAPUFD010000011">
    <property type="protein sequence ID" value="MDI1490212.1"/>
    <property type="molecule type" value="Genomic_DNA"/>
</dbReference>
<comment type="caution">
    <text evidence="3">The sequence shown here is derived from an EMBL/GenBank/DDBJ whole genome shotgun (WGS) entry which is preliminary data.</text>
</comment>
<proteinExistence type="predicted"/>
<protein>
    <submittedName>
        <fullName evidence="3">Uncharacterized protein</fullName>
    </submittedName>
</protein>
<feature type="compositionally biased region" description="Polar residues" evidence="2">
    <location>
        <begin position="612"/>
        <end position="622"/>
    </location>
</feature>
<gene>
    <name evidence="3" type="ORF">OHK93_001412</name>
</gene>
<keyword evidence="4" id="KW-1185">Reference proteome</keyword>
<dbReference type="Proteomes" id="UP001161017">
    <property type="component" value="Unassembled WGS sequence"/>
</dbReference>